<dbReference type="InterPro" id="IPR039424">
    <property type="entry name" value="SBP_5"/>
</dbReference>
<feature type="region of interest" description="Disordered" evidence="1">
    <location>
        <begin position="34"/>
        <end position="58"/>
    </location>
</feature>
<dbReference type="SUPFAM" id="SSF53850">
    <property type="entry name" value="Periplasmic binding protein-like II"/>
    <property type="match status" value="1"/>
</dbReference>
<gene>
    <name evidence="3" type="ORF">HALOF300_03316</name>
</gene>
<dbReference type="Pfam" id="PF00496">
    <property type="entry name" value="SBP_bac_5"/>
    <property type="match status" value="1"/>
</dbReference>
<dbReference type="GO" id="GO:0015833">
    <property type="term" value="P:peptide transport"/>
    <property type="evidence" value="ECO:0007669"/>
    <property type="project" value="TreeGrafter"/>
</dbReference>
<dbReference type="Gene3D" id="3.40.190.10">
    <property type="entry name" value="Periplasmic binding protein-like II"/>
    <property type="match status" value="1"/>
</dbReference>
<dbReference type="GO" id="GO:1904680">
    <property type="term" value="F:peptide transmembrane transporter activity"/>
    <property type="evidence" value="ECO:0007669"/>
    <property type="project" value="TreeGrafter"/>
</dbReference>
<sequence length="662" mass="74556">MPTSPTNPAIISRRQLIVGSGGIIGFATLSLTGCSPDEGGETESQNATPPADRPLESPLLTERVEAGELPPMDERMPIAEDRLVVPTTEYGTYGGEFAGVILDQDRGWLDRMIHYEPTVRATPQLDEFGTPGTLKSVDVNEDATEFVLHLRQGLRWSDGEPVTADDVMFAIQDVFFNNTLYPTIPEFLTADDQPCTAERVDDFTVKLTYTGTRADFLVTASRGEQPKNLLGWPKHYLQDFIPDLNPEANNIAVAAGFSDWMDYWSDRKNYYDNPDLPTLAAWSITSPLNEGTVVVAERNPYYWKTDDQGAQLPFIDLLEFEIVQNDEVMLLKAVNGEIDFHARNFNNDPNRPVLADARESGDFRFVTVEPTSMNQMIIALNLNHRDAAMRSVFQNKDFRIGLSYAINRQDIIDTVYQRQGEPWQAAPHSNSDFYDEEYAKQYTEFDLELAAEHLDRAGLTETDGEGFRLRPDGQRLSFQVDVTAGTTQHIQAMSLVVQTWAEVGIQATVNTLERSLFYDRKSPSANQHDANVWGGDGGFRTEQDELRWWFPSWSESNYAVRWAEWYTSDGASPTGEEPPAVVREQMDLAKQMELESDPEERDALFRSILEIAKDQFYAIGTALPGDGYAIAKNHLRNVVDSYPESPLYFSPGHVDPPSWYFA</sequence>
<accession>A0A7M4DME5</accession>
<dbReference type="RefSeq" id="WP_156742003.1">
    <property type="nucleotide sequence ID" value="NZ_CACRYJ010000048.1"/>
</dbReference>
<dbReference type="PANTHER" id="PTHR30290">
    <property type="entry name" value="PERIPLASMIC BINDING COMPONENT OF ABC TRANSPORTER"/>
    <property type="match status" value="1"/>
</dbReference>
<evidence type="ECO:0000256" key="1">
    <source>
        <dbReference type="SAM" id="MobiDB-lite"/>
    </source>
</evidence>
<dbReference type="PANTHER" id="PTHR30290:SF62">
    <property type="entry name" value="OLIGOPEPTIDE ABC TRANSPORTER, PERIPLASMIC OLIGOPEPTIDE-BINDING PROTEIN"/>
    <property type="match status" value="1"/>
</dbReference>
<evidence type="ECO:0000313" key="3">
    <source>
        <dbReference type="EMBL" id="VZO38555.1"/>
    </source>
</evidence>
<dbReference type="AlphaFoldDB" id="A0A7M4DME5"/>
<evidence type="ECO:0000313" key="4">
    <source>
        <dbReference type="Proteomes" id="UP000419743"/>
    </source>
</evidence>
<dbReference type="Proteomes" id="UP000419743">
    <property type="component" value="Unassembled WGS sequence"/>
</dbReference>
<keyword evidence="4" id="KW-1185">Reference proteome</keyword>
<organism evidence="3 4">
    <name type="scientific">Occultella aeris</name>
    <dbReference type="NCBI Taxonomy" id="2761496"/>
    <lineage>
        <taxon>Bacteria</taxon>
        <taxon>Bacillati</taxon>
        <taxon>Actinomycetota</taxon>
        <taxon>Actinomycetes</taxon>
        <taxon>Micrococcales</taxon>
        <taxon>Ruaniaceae</taxon>
        <taxon>Occultella</taxon>
    </lineage>
</organism>
<proteinExistence type="predicted"/>
<reference evidence="3 4" key="1">
    <citation type="submission" date="2019-11" db="EMBL/GenBank/DDBJ databases">
        <authorList>
            <person name="Criscuolo A."/>
        </authorList>
    </citation>
    <scope>NUCLEOTIDE SEQUENCE [LARGE SCALE GENOMIC DNA]</scope>
    <source>
        <strain evidence="3">CIP111667</strain>
    </source>
</reference>
<dbReference type="EMBL" id="CACRYJ010000048">
    <property type="protein sequence ID" value="VZO38555.1"/>
    <property type="molecule type" value="Genomic_DNA"/>
</dbReference>
<evidence type="ECO:0000259" key="2">
    <source>
        <dbReference type="Pfam" id="PF00496"/>
    </source>
</evidence>
<feature type="domain" description="Solute-binding protein family 5" evidence="2">
    <location>
        <begin position="131"/>
        <end position="550"/>
    </location>
</feature>
<dbReference type="Gene3D" id="3.10.105.10">
    <property type="entry name" value="Dipeptide-binding Protein, Domain 3"/>
    <property type="match status" value="1"/>
</dbReference>
<protein>
    <submittedName>
        <fullName evidence="3">Putative ABC transporter-binding protein</fullName>
    </submittedName>
</protein>
<comment type="caution">
    <text evidence="3">The sequence shown here is derived from an EMBL/GenBank/DDBJ whole genome shotgun (WGS) entry which is preliminary data.</text>
</comment>
<dbReference type="CDD" id="cd08500">
    <property type="entry name" value="PBP2_NikA_DppA_OppA_like_4"/>
    <property type="match status" value="1"/>
</dbReference>
<name>A0A7M4DME5_9MICO</name>
<dbReference type="InterPro" id="IPR000914">
    <property type="entry name" value="SBP_5_dom"/>
</dbReference>